<sequence length="108" mass="11872">MRQWPVLDEFGATVREVGSLSHARHFAGGLDWREECWVSSSSTIVRRSASHAVLDALRPLSQVEQKLVTLSSFPPTQSGCTVRTSDDSRMNTWAGVDTPSPNLKSLTS</sequence>
<protein>
    <submittedName>
        <fullName evidence="2">Uncharacterized protein</fullName>
    </submittedName>
</protein>
<evidence type="ECO:0000313" key="2">
    <source>
        <dbReference type="EMBL" id="AVB21493.1"/>
    </source>
</evidence>
<evidence type="ECO:0000313" key="3">
    <source>
        <dbReference type="Proteomes" id="UP000236903"/>
    </source>
</evidence>
<dbReference type="EMBL" id="CP026562">
    <property type="protein sequence ID" value="AVB21493.1"/>
    <property type="molecule type" value="Genomic_DNA"/>
</dbReference>
<proteinExistence type="predicted"/>
<dbReference type="AlphaFoldDB" id="A0AAD0E3L5"/>
<organism evidence="2 3">
    <name type="scientific">Pseudomonas avellanae</name>
    <dbReference type="NCBI Taxonomy" id="46257"/>
    <lineage>
        <taxon>Bacteria</taxon>
        <taxon>Pseudomonadati</taxon>
        <taxon>Pseudomonadota</taxon>
        <taxon>Gammaproteobacteria</taxon>
        <taxon>Pseudomonadales</taxon>
        <taxon>Pseudomonadaceae</taxon>
        <taxon>Pseudomonas</taxon>
    </lineage>
</organism>
<dbReference type="Proteomes" id="UP000236903">
    <property type="component" value="Chromosome"/>
</dbReference>
<gene>
    <name evidence="2" type="ORF">BKM03_21435</name>
</gene>
<feature type="region of interest" description="Disordered" evidence="1">
    <location>
        <begin position="77"/>
        <end position="108"/>
    </location>
</feature>
<accession>A0AAD0E3L5</accession>
<dbReference type="KEGG" id="pavl:BKM03_21435"/>
<name>A0AAD0E3L5_9PSED</name>
<feature type="compositionally biased region" description="Polar residues" evidence="1">
    <location>
        <begin position="99"/>
        <end position="108"/>
    </location>
</feature>
<evidence type="ECO:0000256" key="1">
    <source>
        <dbReference type="SAM" id="MobiDB-lite"/>
    </source>
</evidence>
<reference evidence="2 3" key="1">
    <citation type="submission" date="2018-02" db="EMBL/GenBank/DDBJ databases">
        <title>Comparative genomics of Pseudomonas syringae.</title>
        <authorList>
            <person name="Hulin M.T."/>
        </authorList>
    </citation>
    <scope>NUCLEOTIDE SEQUENCE [LARGE SCALE GENOMIC DNA]</scope>
    <source>
        <strain evidence="2 3">R2leaf</strain>
    </source>
</reference>